<dbReference type="EMBL" id="JACSPM010000003">
    <property type="protein sequence ID" value="MBD8023866.1"/>
    <property type="molecule type" value="Genomic_DNA"/>
</dbReference>
<dbReference type="PROSITE" id="PS00662">
    <property type="entry name" value="T2SP_E"/>
    <property type="match status" value="1"/>
</dbReference>
<dbReference type="SUPFAM" id="SSF52540">
    <property type="entry name" value="P-loop containing nucleoside triphosphate hydrolases"/>
    <property type="match status" value="1"/>
</dbReference>
<dbReference type="InterPro" id="IPR006321">
    <property type="entry name" value="PilT/PilU"/>
</dbReference>
<evidence type="ECO:0000313" key="4">
    <source>
        <dbReference type="Proteomes" id="UP000602532"/>
    </source>
</evidence>
<feature type="domain" description="Bacterial type II secretion system protein E" evidence="2">
    <location>
        <begin position="198"/>
        <end position="212"/>
    </location>
</feature>
<dbReference type="NCBIfam" id="TIGR01420">
    <property type="entry name" value="pilT_fam"/>
    <property type="match status" value="1"/>
</dbReference>
<dbReference type="RefSeq" id="WP_191766589.1">
    <property type="nucleotide sequence ID" value="NZ_JACSPM010000003.1"/>
</dbReference>
<dbReference type="Gene3D" id="3.40.50.300">
    <property type="entry name" value="P-loop containing nucleotide triphosphate hydrolases"/>
    <property type="match status" value="1"/>
</dbReference>
<sequence>MINLDMDAMLARAARHRASDVHITAEQPPLMRVDGDLAPIPGYPDPLPESWVEDAALTFMSPLQRQEFEERYEVDLALASPGIGRFRVNVFRQLGSIAIALRFIPDRVYTLEELGAPAIARDLALKPRGLVLLTGPTGSGKSTTLTAMIDIVNQLIPAHIITIEDPIEFHHESKRALIHQREVGSDTASFSEALRRVLRQDPDVILIGELRDPESIRTALSAAETGHLVLSTLHTQGAAKSINRIVDVFPADQQAQIRTQLGDTLQGVISQTLMPLSQTDGRTIATEVLLNTPAVANMIREGQVAQLYSAMQAGASVGMHTLDQDLRRLVEEGVIALNVAKSFAVDPRSLEGAHVRPRDLDAEAWALHAGEWHQPDPKLAAPNTAAGTGLGMGSRFGTPLKGN</sequence>
<dbReference type="Pfam" id="PF00437">
    <property type="entry name" value="T2SSE"/>
    <property type="match status" value="1"/>
</dbReference>
<proteinExistence type="inferred from homology"/>
<organism evidence="3 4">
    <name type="scientific">Microbacterium gallinarum</name>
    <dbReference type="NCBI Taxonomy" id="2762209"/>
    <lineage>
        <taxon>Bacteria</taxon>
        <taxon>Bacillati</taxon>
        <taxon>Actinomycetota</taxon>
        <taxon>Actinomycetes</taxon>
        <taxon>Micrococcales</taxon>
        <taxon>Microbacteriaceae</taxon>
        <taxon>Microbacterium</taxon>
    </lineage>
</organism>
<gene>
    <name evidence="3" type="ORF">H9622_09705</name>
</gene>
<accession>A0ABR8X3G7</accession>
<dbReference type="Gene3D" id="3.30.450.90">
    <property type="match status" value="1"/>
</dbReference>
<protein>
    <submittedName>
        <fullName evidence="3">Type IV pilus twitching motility protein PilT</fullName>
    </submittedName>
</protein>
<dbReference type="CDD" id="cd01131">
    <property type="entry name" value="PilT"/>
    <property type="match status" value="1"/>
</dbReference>
<comment type="similarity">
    <text evidence="1">Belongs to the GSP E family.</text>
</comment>
<dbReference type="InterPro" id="IPR050921">
    <property type="entry name" value="T4SS_GSP_E_ATPase"/>
</dbReference>
<name>A0ABR8X3G7_9MICO</name>
<dbReference type="Proteomes" id="UP000602532">
    <property type="component" value="Unassembled WGS sequence"/>
</dbReference>
<dbReference type="InterPro" id="IPR003593">
    <property type="entry name" value="AAA+_ATPase"/>
</dbReference>
<keyword evidence="4" id="KW-1185">Reference proteome</keyword>
<dbReference type="InterPro" id="IPR001482">
    <property type="entry name" value="T2SS/T4SS_dom"/>
</dbReference>
<evidence type="ECO:0000259" key="2">
    <source>
        <dbReference type="PROSITE" id="PS00662"/>
    </source>
</evidence>
<dbReference type="PANTHER" id="PTHR30486">
    <property type="entry name" value="TWITCHING MOTILITY PROTEIN PILT"/>
    <property type="match status" value="1"/>
</dbReference>
<evidence type="ECO:0000256" key="1">
    <source>
        <dbReference type="ARBA" id="ARBA00006611"/>
    </source>
</evidence>
<reference evidence="3 4" key="1">
    <citation type="submission" date="2020-08" db="EMBL/GenBank/DDBJ databases">
        <title>A Genomic Blueprint of the Chicken Gut Microbiome.</title>
        <authorList>
            <person name="Gilroy R."/>
            <person name="Ravi A."/>
            <person name="Getino M."/>
            <person name="Pursley I."/>
            <person name="Horton D.L."/>
            <person name="Alikhan N.-F."/>
            <person name="Baker D."/>
            <person name="Gharbi K."/>
            <person name="Hall N."/>
            <person name="Watson M."/>
            <person name="Adriaenssens E.M."/>
            <person name="Foster-Nyarko E."/>
            <person name="Jarju S."/>
            <person name="Secka A."/>
            <person name="Antonio M."/>
            <person name="Oren A."/>
            <person name="Chaudhuri R."/>
            <person name="La Ragione R.M."/>
            <person name="Hildebrand F."/>
            <person name="Pallen M.J."/>
        </authorList>
    </citation>
    <scope>NUCLEOTIDE SEQUENCE [LARGE SCALE GENOMIC DNA]</scope>
    <source>
        <strain evidence="3 4">Sa1CUA4</strain>
    </source>
</reference>
<dbReference type="SMART" id="SM00382">
    <property type="entry name" value="AAA"/>
    <property type="match status" value="1"/>
</dbReference>
<dbReference type="InterPro" id="IPR027417">
    <property type="entry name" value="P-loop_NTPase"/>
</dbReference>
<evidence type="ECO:0000313" key="3">
    <source>
        <dbReference type="EMBL" id="MBD8023866.1"/>
    </source>
</evidence>
<comment type="caution">
    <text evidence="3">The sequence shown here is derived from an EMBL/GenBank/DDBJ whole genome shotgun (WGS) entry which is preliminary data.</text>
</comment>